<name>A0ABV6JQI5_9PROT</name>
<dbReference type="InterPro" id="IPR042302">
    <property type="entry name" value="E1_FCCH_sf"/>
</dbReference>
<dbReference type="RefSeq" id="WP_377043726.1">
    <property type="nucleotide sequence ID" value="NZ_JBHLUN010000005.1"/>
</dbReference>
<keyword evidence="2" id="KW-0378">Hydrolase</keyword>
<accession>A0ABV6JQI5</accession>
<evidence type="ECO:0000313" key="2">
    <source>
        <dbReference type="EMBL" id="MFC0407991.1"/>
    </source>
</evidence>
<proteinExistence type="predicted"/>
<comment type="caution">
    <text evidence="2">The sequence shown here is derived from an EMBL/GenBank/DDBJ whole genome shotgun (WGS) entry which is preliminary data.</text>
</comment>
<dbReference type="InterPro" id="IPR012334">
    <property type="entry name" value="Pectin_lyas_fold"/>
</dbReference>
<dbReference type="GO" id="GO:0016787">
    <property type="term" value="F:hydrolase activity"/>
    <property type="evidence" value="ECO:0007669"/>
    <property type="project" value="UniProtKB-KW"/>
</dbReference>
<protein>
    <submittedName>
        <fullName evidence="2">Glycosyl hydrolase family 28-related protein</fullName>
    </submittedName>
</protein>
<reference evidence="2 3" key="1">
    <citation type="submission" date="2024-09" db="EMBL/GenBank/DDBJ databases">
        <authorList>
            <person name="Sun Q."/>
            <person name="Mori K."/>
        </authorList>
    </citation>
    <scope>NUCLEOTIDE SEQUENCE [LARGE SCALE GENOMIC DNA]</scope>
    <source>
        <strain evidence="2 3">TBRC 5777</strain>
    </source>
</reference>
<dbReference type="Proteomes" id="UP001589865">
    <property type="component" value="Unassembled WGS sequence"/>
</dbReference>
<gene>
    <name evidence="2" type="ORF">ACFFGY_06990</name>
</gene>
<dbReference type="Pfam" id="PF12708">
    <property type="entry name" value="Pect-lyase_RHGA_epim"/>
    <property type="match status" value="1"/>
</dbReference>
<organism evidence="2 3">
    <name type="scientific">Roseomonas elaeocarpi</name>
    <dbReference type="NCBI Taxonomy" id="907779"/>
    <lineage>
        <taxon>Bacteria</taxon>
        <taxon>Pseudomonadati</taxon>
        <taxon>Pseudomonadota</taxon>
        <taxon>Alphaproteobacteria</taxon>
        <taxon>Acetobacterales</taxon>
        <taxon>Roseomonadaceae</taxon>
        <taxon>Roseomonas</taxon>
    </lineage>
</organism>
<dbReference type="SUPFAM" id="SSF51126">
    <property type="entry name" value="Pectin lyase-like"/>
    <property type="match status" value="1"/>
</dbReference>
<feature type="domain" description="Rhamnogalacturonase A/B/Epimerase-like pectate lyase" evidence="1">
    <location>
        <begin position="52"/>
        <end position="109"/>
    </location>
</feature>
<dbReference type="EMBL" id="JBHLUN010000005">
    <property type="protein sequence ID" value="MFC0407991.1"/>
    <property type="molecule type" value="Genomic_DNA"/>
</dbReference>
<evidence type="ECO:0000313" key="3">
    <source>
        <dbReference type="Proteomes" id="UP001589865"/>
    </source>
</evidence>
<evidence type="ECO:0000259" key="1">
    <source>
        <dbReference type="Pfam" id="PF12708"/>
    </source>
</evidence>
<dbReference type="InterPro" id="IPR024535">
    <property type="entry name" value="RHGA/B-epi-like_pectate_lyase"/>
</dbReference>
<sequence length="813" mass="83989">MADVRISDLPAASALSDTDFAPLVQVGATQETRRATMSQFRASVQAERPLHVRDYGAVGDGTTDDVKAIQAAIDAAAAQGGGTVLLGPKRYLVKSAELQIKANVTLQGNLSVGAQRVSGDYSVVVFALIVDPASTIRLARNSGLQDVAVLRSGLTPPKTMREGINFVQSFAGTAITIGSGSDAPGTDAKVENVLVLGFDLAILSDYAARAKIREVIGDNRNGIRINHSYDITHIRNVHFWPFLTGNLSNVSLVSFAVSAVANNGSGLIRLTTSSAHNLVTGDLINVSGCLGLRAANGRFTATVVSDKVVDLQGSTYAAGYTSGGTLWVWNNRRTGTAFQVENSDVAELINCFAYGYDTGFSFGTAAAAIQCHNCSVDNHLSVADPLTVGVKITNSAFRTKWVGGFLSSQGTTILVDTTGDDSNQFVGVSVNGGSNRTVDLQNGSLTLDACELTVGGNLYGDGSTNIVYIGANASNLTLLGTDLRSATLTAASDAAMQRVIMLGTREGGGVGRLSAGSLEFHTFPSAALGQTRRMDIGADGIVTVRRRSATAGGRINIANSADQAAYFLSNGWAGGNLSIGGDPGTNPNGGIDLGSPGNATAPLSVQFRRLSVAPAAGDRLANLHFTGMNSASAENIYARISAFSDTITSGSEAGALTLDVRRGSSIVERLRISADGTVTLSGPLLLAADPTAAMHAATRQYVDGQVTERRLAQLTLGGATALTFAAHNNRMLLAGSGTTLSIDWAATGTGFSCMVVNRTGGDLPISLANFSSSTPLNSEGYTKIKANGVASLLVYSPDNGTTKVCHLSGAGVA</sequence>
<keyword evidence="3" id="KW-1185">Reference proteome</keyword>
<dbReference type="InterPro" id="IPR011050">
    <property type="entry name" value="Pectin_lyase_fold/virulence"/>
</dbReference>
<dbReference type="Gene3D" id="2.160.20.10">
    <property type="entry name" value="Single-stranded right-handed beta-helix, Pectin lyase-like"/>
    <property type="match status" value="1"/>
</dbReference>
<dbReference type="Gene3D" id="2.40.30.180">
    <property type="entry name" value="Ubiquitin-activating enzyme E1, FCCH domain"/>
    <property type="match status" value="1"/>
</dbReference>